<dbReference type="HOGENOM" id="CLU_094945_1_0_3"/>
<dbReference type="eggNOG" id="COG0457">
    <property type="taxonomic scope" value="Bacteria"/>
</dbReference>
<name>K9Z1Z8_CYAAP</name>
<keyword evidence="7" id="KW-0325">Glycoprotein</keyword>
<keyword evidence="4" id="KW-1133">Transmembrane helix</keyword>
<dbReference type="EMBL" id="CP003947">
    <property type="protein sequence ID" value="AFZ53206.1"/>
    <property type="molecule type" value="Genomic_DNA"/>
</dbReference>
<dbReference type="PATRIC" id="fig|755178.3.peg.1146"/>
<evidence type="ECO:0000256" key="1">
    <source>
        <dbReference type="ARBA" id="ARBA00004323"/>
    </source>
</evidence>
<organism evidence="8 9">
    <name type="scientific">Cyanobacterium aponinum (strain PCC 10605)</name>
    <dbReference type="NCBI Taxonomy" id="755178"/>
    <lineage>
        <taxon>Bacteria</taxon>
        <taxon>Bacillati</taxon>
        <taxon>Cyanobacteriota</taxon>
        <taxon>Cyanophyceae</taxon>
        <taxon>Oscillatoriophycideae</taxon>
        <taxon>Chroococcales</taxon>
        <taxon>Geminocystaceae</taxon>
        <taxon>Cyanobacterium</taxon>
    </lineage>
</organism>
<dbReference type="Gene3D" id="3.40.50.300">
    <property type="entry name" value="P-loop containing nucleotide triphosphate hydrolases"/>
    <property type="match status" value="1"/>
</dbReference>
<gene>
    <name evidence="8" type="ordered locus">Cyan10605_1083</name>
</gene>
<proteinExistence type="predicted"/>
<evidence type="ECO:0000256" key="3">
    <source>
        <dbReference type="ARBA" id="ARBA00022692"/>
    </source>
</evidence>
<dbReference type="PANTHER" id="PTHR12137:SF54">
    <property type="entry name" value="CARBOHYDRATE SULFOTRANSFERASE"/>
    <property type="match status" value="1"/>
</dbReference>
<dbReference type="STRING" id="755178.Cyan10605_1083"/>
<protein>
    <recommendedName>
        <fullName evidence="10">Sulfotransferase family protein</fullName>
    </recommendedName>
</protein>
<sequence length="257" mass="30380">MIISHKHKFIFIHCRKVAGSSISAFLSNKLGRFDLQIGAWGDSFDLGVLPNLRCFLDLLYPLSTVKMIERIMVEPSTLFQKKKLILAINAAQKEKYKKSLGNNPPHPTASCIKHYNPEAWKKYYKFCFVRNPYERVVSDYLWRTKTKNVHNVSFLEYLRILDDDSNHHKVKPVNYDNWSMYTINNTVVVDFIGRYENLTDDMAKVCSVLNIPFSPNMFPQAKKNNHRYDYRKWYKSEECALVEKIFAEEINYFNYKF</sequence>
<dbReference type="GO" id="GO:0008146">
    <property type="term" value="F:sulfotransferase activity"/>
    <property type="evidence" value="ECO:0007669"/>
    <property type="project" value="InterPro"/>
</dbReference>
<evidence type="ECO:0000256" key="4">
    <source>
        <dbReference type="ARBA" id="ARBA00022989"/>
    </source>
</evidence>
<dbReference type="InterPro" id="IPR027417">
    <property type="entry name" value="P-loop_NTPase"/>
</dbReference>
<reference evidence="9" key="1">
    <citation type="journal article" date="2013" name="Proc. Natl. Acad. Sci. U.S.A.">
        <title>Improving the coverage of the cyanobacterial phylum using diversity-driven genome sequencing.</title>
        <authorList>
            <person name="Shih P.M."/>
            <person name="Wu D."/>
            <person name="Latifi A."/>
            <person name="Axen S.D."/>
            <person name="Fewer D.P."/>
            <person name="Talla E."/>
            <person name="Calteau A."/>
            <person name="Cai F."/>
            <person name="Tandeau de Marsac N."/>
            <person name="Rippka R."/>
            <person name="Herdman M."/>
            <person name="Sivonen K."/>
            <person name="Coursin T."/>
            <person name="Laurent T."/>
            <person name="Goodwin L."/>
            <person name="Nolan M."/>
            <person name="Davenport K.W."/>
            <person name="Han C.S."/>
            <person name="Rubin E.M."/>
            <person name="Eisen J.A."/>
            <person name="Woyke T."/>
            <person name="Gugger M."/>
            <person name="Kerfeld C.A."/>
        </authorList>
    </citation>
    <scope>NUCLEOTIDE SEQUENCE [LARGE SCALE GENOMIC DNA]</scope>
    <source>
        <strain evidence="9">PCC 10605</strain>
    </source>
</reference>
<accession>K9Z1Z8</accession>
<keyword evidence="2" id="KW-0808">Transferase</keyword>
<evidence type="ECO:0000256" key="5">
    <source>
        <dbReference type="ARBA" id="ARBA00023034"/>
    </source>
</evidence>
<dbReference type="AlphaFoldDB" id="K9Z1Z8"/>
<evidence type="ECO:0000256" key="2">
    <source>
        <dbReference type="ARBA" id="ARBA00022679"/>
    </source>
</evidence>
<evidence type="ECO:0000256" key="7">
    <source>
        <dbReference type="ARBA" id="ARBA00023180"/>
    </source>
</evidence>
<dbReference type="GO" id="GO:0016051">
    <property type="term" value="P:carbohydrate biosynthetic process"/>
    <property type="evidence" value="ECO:0007669"/>
    <property type="project" value="InterPro"/>
</dbReference>
<dbReference type="SUPFAM" id="SSF52540">
    <property type="entry name" value="P-loop containing nucleoside triphosphate hydrolases"/>
    <property type="match status" value="1"/>
</dbReference>
<dbReference type="Proteomes" id="UP000010480">
    <property type="component" value="Chromosome"/>
</dbReference>
<keyword evidence="6" id="KW-0472">Membrane</keyword>
<evidence type="ECO:0008006" key="10">
    <source>
        <dbReference type="Google" id="ProtNLM"/>
    </source>
</evidence>
<keyword evidence="9" id="KW-1185">Reference proteome</keyword>
<dbReference type="PANTHER" id="PTHR12137">
    <property type="entry name" value="CARBOHYDRATE SULFOTRANSFERASE"/>
    <property type="match status" value="1"/>
</dbReference>
<evidence type="ECO:0000256" key="6">
    <source>
        <dbReference type="ARBA" id="ARBA00023136"/>
    </source>
</evidence>
<dbReference type="KEGG" id="can:Cyan10605_1083"/>
<dbReference type="RefSeq" id="WP_015218937.1">
    <property type="nucleotide sequence ID" value="NC_019776.1"/>
</dbReference>
<dbReference type="Pfam" id="PF03567">
    <property type="entry name" value="Sulfotransfer_2"/>
    <property type="match status" value="1"/>
</dbReference>
<keyword evidence="3" id="KW-0812">Transmembrane</keyword>
<keyword evidence="5" id="KW-0333">Golgi apparatus</keyword>
<dbReference type="InterPro" id="IPR018011">
    <property type="entry name" value="Carb_sulfotrans_8-10"/>
</dbReference>
<dbReference type="OrthoDB" id="288532at2"/>
<evidence type="ECO:0000313" key="9">
    <source>
        <dbReference type="Proteomes" id="UP000010480"/>
    </source>
</evidence>
<evidence type="ECO:0000313" key="8">
    <source>
        <dbReference type="EMBL" id="AFZ53206.1"/>
    </source>
</evidence>
<dbReference type="InterPro" id="IPR005331">
    <property type="entry name" value="Sulfotransferase"/>
</dbReference>
<dbReference type="GO" id="GO:0016020">
    <property type="term" value="C:membrane"/>
    <property type="evidence" value="ECO:0007669"/>
    <property type="project" value="InterPro"/>
</dbReference>
<comment type="subcellular location">
    <subcellularLocation>
        <location evidence="1">Golgi apparatus membrane</location>
        <topology evidence="1">Single-pass type II membrane protein</topology>
    </subcellularLocation>
</comment>